<dbReference type="PIRSF" id="PIRSF002756">
    <property type="entry name" value="PstS"/>
    <property type="match status" value="1"/>
</dbReference>
<feature type="chain" id="PRO_5046944999" description="Phosphate-binding protein" evidence="6">
    <location>
        <begin position="25"/>
        <end position="376"/>
    </location>
</feature>
<dbReference type="Gene3D" id="3.40.190.10">
    <property type="entry name" value="Periplasmic binding protein-like II"/>
    <property type="match status" value="2"/>
</dbReference>
<sequence length="376" mass="40300">MLQKWSKMSLSMILAAVLAFMVSACGNSNGGSPNSSGAQKTEPAQTQPAQTEAAQKPAEKQFTLTAAGSTFVYPLFSKMFAEYNKLHPNVQVNYQSIGSGGGIKQLTAGTVDFAASDAFMKDEDIAKIKNGVIHIPVTVGAVAVIYNIDGVEKGLKLTQDTLAGIYLGKITKWNDPKLTADNPDVKLPDLAITPVFRSDGSGTTSIFTDYLSTVNAEWKDKVGKGTSVQFPVGIGGKGNEGVAGQVKQTPGAIGYAELAYADKNKIAYAQLRNKDGKFVYPSLEAASLAAASAAANMPEDTRVSIVEKPGEKSYGIVGFTWALLNTQYDDADKKQAVIDLLKWVYRDGQQYSEDLLYAKIPEAIAKINDKNMEKIK</sequence>
<feature type="region of interest" description="Disordered" evidence="5">
    <location>
        <begin position="30"/>
        <end position="58"/>
    </location>
</feature>
<evidence type="ECO:0000256" key="6">
    <source>
        <dbReference type="SAM" id="SignalP"/>
    </source>
</evidence>
<reference evidence="8" key="1">
    <citation type="submission" date="2023-12" db="EMBL/GenBank/DDBJ databases">
        <title>Fervidustalea candida gen. nov., sp. nov., a novel member of the family Paenibacillaceae isolated from a geothermal area.</title>
        <authorList>
            <person name="Li W.-J."/>
            <person name="Jiao J.-Y."/>
            <person name="Chen Y."/>
        </authorList>
    </citation>
    <scope>NUCLEOTIDE SEQUENCE</scope>
    <source>
        <strain evidence="8">SYSU GA230002</strain>
    </source>
</reference>
<dbReference type="InterPro" id="IPR005673">
    <property type="entry name" value="ABC_phos-bd_PstS"/>
</dbReference>
<comment type="caution">
    <text evidence="8">The sequence shown here is derived from an EMBL/GenBank/DDBJ whole genome shotgun (WGS) entry which is preliminary data.</text>
</comment>
<evidence type="ECO:0000256" key="1">
    <source>
        <dbReference type="ARBA" id="ARBA00008725"/>
    </source>
</evidence>
<evidence type="ECO:0000256" key="5">
    <source>
        <dbReference type="SAM" id="MobiDB-lite"/>
    </source>
</evidence>
<comment type="similarity">
    <text evidence="1 4">Belongs to the PstS family.</text>
</comment>
<dbReference type="EMBL" id="JAYJLD010000038">
    <property type="protein sequence ID" value="MEB3103539.1"/>
    <property type="molecule type" value="Genomic_DNA"/>
</dbReference>
<organism evidence="8 9">
    <name type="scientific">Ferviditalea candida</name>
    <dbReference type="NCBI Taxonomy" id="3108399"/>
    <lineage>
        <taxon>Bacteria</taxon>
        <taxon>Bacillati</taxon>
        <taxon>Bacillota</taxon>
        <taxon>Bacilli</taxon>
        <taxon>Bacillales</taxon>
        <taxon>Paenibacillaceae</taxon>
        <taxon>Ferviditalea</taxon>
    </lineage>
</organism>
<feature type="signal peptide" evidence="6">
    <location>
        <begin position="1"/>
        <end position="24"/>
    </location>
</feature>
<dbReference type="SUPFAM" id="SSF53850">
    <property type="entry name" value="Periplasmic binding protein-like II"/>
    <property type="match status" value="1"/>
</dbReference>
<keyword evidence="2 4" id="KW-0813">Transport</keyword>
<dbReference type="InterPro" id="IPR050962">
    <property type="entry name" value="Phosphate-bind_PstS"/>
</dbReference>
<dbReference type="PANTHER" id="PTHR42996">
    <property type="entry name" value="PHOSPHATE-BINDING PROTEIN PSTS"/>
    <property type="match status" value="1"/>
</dbReference>
<keyword evidence="9" id="KW-1185">Reference proteome</keyword>
<dbReference type="Proteomes" id="UP001310386">
    <property type="component" value="Unassembled WGS sequence"/>
</dbReference>
<evidence type="ECO:0000313" key="9">
    <source>
        <dbReference type="Proteomes" id="UP001310386"/>
    </source>
</evidence>
<evidence type="ECO:0000259" key="7">
    <source>
        <dbReference type="Pfam" id="PF12849"/>
    </source>
</evidence>
<dbReference type="PANTHER" id="PTHR42996:SF1">
    <property type="entry name" value="PHOSPHATE-BINDING PROTEIN PSTS"/>
    <property type="match status" value="1"/>
</dbReference>
<dbReference type="NCBIfam" id="TIGR00975">
    <property type="entry name" value="3a0107s03"/>
    <property type="match status" value="1"/>
</dbReference>
<keyword evidence="6" id="KW-0732">Signal</keyword>
<keyword evidence="3 4" id="KW-0592">Phosphate transport</keyword>
<accession>A0ABU5ZM01</accession>
<feature type="compositionally biased region" description="Low complexity" evidence="5">
    <location>
        <begin position="30"/>
        <end position="56"/>
    </location>
</feature>
<protein>
    <recommendedName>
        <fullName evidence="4">Phosphate-binding protein</fullName>
    </recommendedName>
</protein>
<evidence type="ECO:0000313" key="8">
    <source>
        <dbReference type="EMBL" id="MEB3103539.1"/>
    </source>
</evidence>
<evidence type="ECO:0000256" key="3">
    <source>
        <dbReference type="ARBA" id="ARBA00022592"/>
    </source>
</evidence>
<evidence type="ECO:0000256" key="4">
    <source>
        <dbReference type="PIRNR" id="PIRNR002756"/>
    </source>
</evidence>
<name>A0ABU5ZM01_9BACL</name>
<gene>
    <name evidence="8" type="primary">pstS</name>
    <name evidence="8" type="ORF">VF724_18040</name>
</gene>
<dbReference type="InterPro" id="IPR024370">
    <property type="entry name" value="PBP_domain"/>
</dbReference>
<feature type="domain" description="PBP" evidence="7">
    <location>
        <begin position="56"/>
        <end position="345"/>
    </location>
</feature>
<proteinExistence type="inferred from homology"/>
<dbReference type="RefSeq" id="WP_371755667.1">
    <property type="nucleotide sequence ID" value="NZ_JAYJLD010000038.1"/>
</dbReference>
<dbReference type="CDD" id="cd13565">
    <property type="entry name" value="PBP2_PstS"/>
    <property type="match status" value="1"/>
</dbReference>
<dbReference type="PROSITE" id="PS51257">
    <property type="entry name" value="PROKAR_LIPOPROTEIN"/>
    <property type="match status" value="1"/>
</dbReference>
<evidence type="ECO:0000256" key="2">
    <source>
        <dbReference type="ARBA" id="ARBA00022448"/>
    </source>
</evidence>
<dbReference type="Pfam" id="PF12849">
    <property type="entry name" value="PBP_like_2"/>
    <property type="match status" value="1"/>
</dbReference>